<dbReference type="GeneID" id="13827318"/>
<feature type="transmembrane region" description="Helical" evidence="2">
    <location>
        <begin position="536"/>
        <end position="555"/>
    </location>
</feature>
<organism evidence="4 5">
    <name type="scientific">Propionibacterium phage ATCC29399B_T</name>
    <dbReference type="NCBI Taxonomy" id="1229793"/>
    <lineage>
        <taxon>Viruses</taxon>
        <taxon>Duplodnaviria</taxon>
        <taxon>Heunggongvirae</taxon>
        <taxon>Uroviricota</taxon>
        <taxon>Caudoviricetes</taxon>
        <taxon>Pahexavirus</taxon>
        <taxon>Pahexavirus ATCC29399BT</taxon>
    </lineage>
</organism>
<feature type="transmembrane region" description="Helical" evidence="2">
    <location>
        <begin position="456"/>
        <end position="475"/>
    </location>
</feature>
<dbReference type="KEGG" id="vg:13827318"/>
<dbReference type="NCBIfam" id="TIGR02675">
    <property type="entry name" value="tape_meas_nterm"/>
    <property type="match status" value="1"/>
</dbReference>
<keyword evidence="2" id="KW-0812">Transmembrane</keyword>
<dbReference type="Pfam" id="PF20155">
    <property type="entry name" value="TMP_3"/>
    <property type="match status" value="1"/>
</dbReference>
<reference evidence="4 5" key="1">
    <citation type="journal article" date="2012" name="MBio">
        <title>Propionibacterium acnes Bacteriophages Display Limited Genetic Diversity and Broad Killing Activity against Bacterial Skin Isolates.</title>
        <authorList>
            <person name="Marinelli L.J."/>
            <person name="Fitz-Gibbon S."/>
            <person name="Hayes C."/>
            <person name="Bowman C."/>
            <person name="Inkeles M."/>
            <person name="Loncaric A."/>
            <person name="Russell D.A."/>
            <person name="Jacobs-Sera D."/>
            <person name="Cokus S."/>
            <person name="Pellegrini M."/>
            <person name="Kim J."/>
            <person name="Miller J.F."/>
            <person name="Hatfull G.F."/>
            <person name="Modlin R.L."/>
        </authorList>
    </citation>
    <scope>NUCLEOTIDE SEQUENCE [LARGE SCALE GENOMIC DNA]</scope>
</reference>
<sequence length="921" mass="94323">MSGEIASAYVSLYTKMPGLKADVGKQLSGVMPAEGQRSGSLFASGMKLALGGAAMMGAINVAKKGLRSIYDVTIGGGIARAMAIDEAQAKLTGLGHTSSDTSSIMNSAIEAVTGTSYALGDAASTAAALSASGVKSGGQMTDVLKTVADVSYISGKSFQDTGAIFTSVMARGKLQGDDMLQLTMAGVPVLSLLARQTGKTSAEVSQMVSKGQIDFATFAAAMKLGMGGAAQASGKTFEGAMKNVKGALGYLGATAMAPFLNGLRQIFVALNPVIKSVTDSVKPLFASVDQGIQRVMPSILAWINRMPGMITRMNAQMRAKVEQLKGIFARLHLPVPKVNLGAMFAGGTAVFGIVAAGVGKLVAGFAPLAVALKNLLPSFGALRGAAGGLGGVFRALGGPVGIVIGLFAAMFATNAQFRASVMQLVGVVGQALGQIMAAIQPLFGLVAGVVAQLAPVFGQIIGMVAGLAAQLVPLISMLVARLVPVITQIIGAVTQVAAMLLPALMPVIQAVVAVIRQIVGVVMQLVPVLMPVIQQILGAVMSVLPPIIGLIRSLIPVIMSIMRVVMQVVGAVLQVVARIIPVVMPIVTAVIGFVARILGAIVSAEARIIGTVTRVISWVVNHLVSGVRSMGTAIVNGWNHIRAFTSAFINGFKSVISGGVNAVVGFFARLGSSVASHVRSGFNAARGAVSSAMNAIRSVVSSVASAVGGFFSSMASRVRSGAVRGFNGARSAASSAMHAMGSAVSSGVHSVLGFFRNLPGNIRRALGNMGSLLVSAGREVVSGMGNGIRSALSGLLDTVRHMGSQVANAAKSVLGIHSPSRVFRDEVGRQVVAGLAEGITGNAGLALDAMSGVADRLPDAVDARFGLRSSVGSFTPYGRYQRMNDKSVVVNVNGPTYGDPNEFAKRIERQQRDALNALAYV</sequence>
<keyword evidence="2" id="KW-1133">Transmembrane helix</keyword>
<feature type="transmembrane region" description="Helical" evidence="2">
    <location>
        <begin position="424"/>
        <end position="450"/>
    </location>
</feature>
<feature type="transmembrane region" description="Helical" evidence="2">
    <location>
        <begin position="41"/>
        <end position="62"/>
    </location>
</feature>
<dbReference type="InterPro" id="IPR013491">
    <property type="entry name" value="Tape_meas_N"/>
</dbReference>
<evidence type="ECO:0000313" key="4">
    <source>
        <dbReference type="EMBL" id="AFT97883.1"/>
    </source>
</evidence>
<name>K4HP94_9CAUD</name>
<dbReference type="RefSeq" id="YP_006906910.1">
    <property type="nucleotide sequence ID" value="NC_018847.1"/>
</dbReference>
<dbReference type="GO" id="GO:0098003">
    <property type="term" value="P:viral tail assembly"/>
    <property type="evidence" value="ECO:0007669"/>
    <property type="project" value="UniProtKB-KW"/>
</dbReference>
<feature type="transmembrane region" description="Helical" evidence="2">
    <location>
        <begin position="507"/>
        <end position="529"/>
    </location>
</feature>
<evidence type="ECO:0000256" key="2">
    <source>
        <dbReference type="SAM" id="Phobius"/>
    </source>
</evidence>
<dbReference type="OrthoDB" id="571at10239"/>
<evidence type="ECO:0000259" key="3">
    <source>
        <dbReference type="Pfam" id="PF20155"/>
    </source>
</evidence>
<keyword evidence="1" id="KW-1245">Viral tail assembly</keyword>
<proteinExistence type="predicted"/>
<feature type="transmembrane region" description="Helical" evidence="2">
    <location>
        <begin position="392"/>
        <end position="412"/>
    </location>
</feature>
<keyword evidence="1" id="KW-1188">Viral release from host cell</keyword>
<protein>
    <submittedName>
        <fullName evidence="4">Tape measure protein</fullName>
    </submittedName>
</protein>
<feature type="domain" description="Tape measure protein N-terminal" evidence="3">
    <location>
        <begin position="77"/>
        <end position="248"/>
    </location>
</feature>
<feature type="transmembrane region" description="Helical" evidence="2">
    <location>
        <begin position="575"/>
        <end position="598"/>
    </location>
</feature>
<keyword evidence="2" id="KW-0472">Membrane</keyword>
<dbReference type="Proteomes" id="UP000008046">
    <property type="component" value="Segment"/>
</dbReference>
<dbReference type="EMBL" id="JX262224">
    <property type="protein sequence ID" value="AFT97883.1"/>
    <property type="molecule type" value="Genomic_DNA"/>
</dbReference>
<accession>K4HP94</accession>
<gene>
    <name evidence="4" type="primary">14</name>
    <name evidence="4" type="ORF">ATCC29399BT_14</name>
</gene>
<keyword evidence="5" id="KW-1185">Reference proteome</keyword>
<evidence type="ECO:0000313" key="5">
    <source>
        <dbReference type="Proteomes" id="UP000008046"/>
    </source>
</evidence>
<dbReference type="PANTHER" id="PTHR37813">
    <property type="entry name" value="FELS-2 PROPHAGE PROTEIN"/>
    <property type="match status" value="1"/>
</dbReference>
<evidence type="ECO:0000256" key="1">
    <source>
        <dbReference type="ARBA" id="ARBA00022465"/>
    </source>
</evidence>
<feature type="transmembrane region" description="Helical" evidence="2">
    <location>
        <begin position="340"/>
        <end position="372"/>
    </location>
</feature>
<dbReference type="PANTHER" id="PTHR37813:SF1">
    <property type="entry name" value="FELS-2 PROPHAGE PROTEIN"/>
    <property type="match status" value="1"/>
</dbReference>